<dbReference type="EMBL" id="SHAG01000001">
    <property type="protein sequence ID" value="RZO77723.1"/>
    <property type="molecule type" value="Genomic_DNA"/>
</dbReference>
<evidence type="ECO:0000256" key="9">
    <source>
        <dbReference type="ARBA" id="ARBA00023065"/>
    </source>
</evidence>
<evidence type="ECO:0000313" key="16">
    <source>
        <dbReference type="EMBL" id="RZO77723.1"/>
    </source>
</evidence>
<dbReference type="InterPro" id="IPR038662">
    <property type="entry name" value="ATP_synth_F0_csu_sf"/>
</dbReference>
<evidence type="ECO:0000256" key="4">
    <source>
        <dbReference type="ARBA" id="ARBA00022475"/>
    </source>
</evidence>
<evidence type="ECO:0000256" key="3">
    <source>
        <dbReference type="ARBA" id="ARBA00022448"/>
    </source>
</evidence>
<comment type="subcellular location">
    <subcellularLocation>
        <location evidence="1 14">Cell membrane</location>
        <topology evidence="1 14">Multi-pass membrane protein</topology>
    </subcellularLocation>
</comment>
<keyword evidence="7 14" id="KW-0375">Hydrogen ion transport</keyword>
<name>A0A520S5G7_9GAMM</name>
<accession>A0A520S5G7</accession>
<evidence type="ECO:0000256" key="2">
    <source>
        <dbReference type="ARBA" id="ARBA00006704"/>
    </source>
</evidence>
<organism evidence="16 17">
    <name type="scientific">OM182 bacterium</name>
    <dbReference type="NCBI Taxonomy" id="2510334"/>
    <lineage>
        <taxon>Bacteria</taxon>
        <taxon>Pseudomonadati</taxon>
        <taxon>Pseudomonadota</taxon>
        <taxon>Gammaproteobacteria</taxon>
        <taxon>OMG group</taxon>
        <taxon>OM182 clade</taxon>
    </lineage>
</organism>
<keyword evidence="3 14" id="KW-0813">Transport</keyword>
<dbReference type="FunFam" id="1.20.20.10:FF:000002">
    <property type="entry name" value="ATP synthase subunit c"/>
    <property type="match status" value="1"/>
</dbReference>
<dbReference type="AlphaFoldDB" id="A0A520S5G7"/>
<evidence type="ECO:0000259" key="15">
    <source>
        <dbReference type="Pfam" id="PF00137"/>
    </source>
</evidence>
<dbReference type="GO" id="GO:0033177">
    <property type="term" value="C:proton-transporting two-sector ATPase complex, proton-transporting domain"/>
    <property type="evidence" value="ECO:0007669"/>
    <property type="project" value="InterPro"/>
</dbReference>
<dbReference type="NCBIfam" id="NF005363">
    <property type="entry name" value="PRK06876.1"/>
    <property type="match status" value="1"/>
</dbReference>
<keyword evidence="8 14" id="KW-1133">Transmembrane helix</keyword>
<feature type="domain" description="V-ATPase proteolipid subunit C-like" evidence="15">
    <location>
        <begin position="8"/>
        <end position="71"/>
    </location>
</feature>
<evidence type="ECO:0000256" key="13">
    <source>
        <dbReference type="ARBA" id="ARBA00025198"/>
    </source>
</evidence>
<sequence length="75" mass="7772">MEQSLILIAGGILMGLGAIGSGIGIGVLSGKYLEGVARQPELQPMLMTQLFITLALVDAVPIIAVGISLYMIFAL</sequence>
<evidence type="ECO:0000256" key="8">
    <source>
        <dbReference type="ARBA" id="ARBA00022989"/>
    </source>
</evidence>
<keyword evidence="6 14" id="KW-0812">Transmembrane</keyword>
<dbReference type="GO" id="GO:0008289">
    <property type="term" value="F:lipid binding"/>
    <property type="evidence" value="ECO:0007669"/>
    <property type="project" value="UniProtKB-KW"/>
</dbReference>
<dbReference type="GO" id="GO:0005886">
    <property type="term" value="C:plasma membrane"/>
    <property type="evidence" value="ECO:0007669"/>
    <property type="project" value="UniProtKB-SubCell"/>
</dbReference>
<comment type="similarity">
    <text evidence="2 14">Belongs to the ATPase C chain family.</text>
</comment>
<dbReference type="InterPro" id="IPR035921">
    <property type="entry name" value="F/V-ATP_Csub_sf"/>
</dbReference>
<dbReference type="PROSITE" id="PS00605">
    <property type="entry name" value="ATPASE_C"/>
    <property type="match status" value="1"/>
</dbReference>
<keyword evidence="10 14" id="KW-0446">Lipid-binding</keyword>
<gene>
    <name evidence="14 16" type="primary">atpE</name>
    <name evidence="16" type="ORF">EVA68_00410</name>
</gene>
<dbReference type="Gene3D" id="1.20.20.10">
    <property type="entry name" value="F1F0 ATP synthase subunit C"/>
    <property type="match status" value="1"/>
</dbReference>
<evidence type="ECO:0000256" key="6">
    <source>
        <dbReference type="ARBA" id="ARBA00022692"/>
    </source>
</evidence>
<dbReference type="CDD" id="cd18185">
    <property type="entry name" value="ATP-synt_Fo_c_ATPE"/>
    <property type="match status" value="1"/>
</dbReference>
<evidence type="ECO:0000256" key="14">
    <source>
        <dbReference type="HAMAP-Rule" id="MF_01396"/>
    </source>
</evidence>
<feature type="transmembrane region" description="Helical" evidence="14">
    <location>
        <begin position="6"/>
        <end position="29"/>
    </location>
</feature>
<evidence type="ECO:0000256" key="10">
    <source>
        <dbReference type="ARBA" id="ARBA00023121"/>
    </source>
</evidence>
<dbReference type="InterPro" id="IPR005953">
    <property type="entry name" value="ATP_synth_csu_bac/chlpt"/>
</dbReference>
<evidence type="ECO:0000256" key="5">
    <source>
        <dbReference type="ARBA" id="ARBA00022547"/>
    </source>
</evidence>
<evidence type="ECO:0000256" key="11">
    <source>
        <dbReference type="ARBA" id="ARBA00023136"/>
    </source>
</evidence>
<evidence type="ECO:0000256" key="7">
    <source>
        <dbReference type="ARBA" id="ARBA00022781"/>
    </source>
</evidence>
<keyword evidence="4 14" id="KW-1003">Cell membrane</keyword>
<dbReference type="NCBIfam" id="TIGR01260">
    <property type="entry name" value="ATP_synt_c"/>
    <property type="match status" value="1"/>
</dbReference>
<keyword evidence="11 14" id="KW-0472">Membrane</keyword>
<dbReference type="PRINTS" id="PR00124">
    <property type="entry name" value="ATPASEC"/>
</dbReference>
<evidence type="ECO:0000256" key="12">
    <source>
        <dbReference type="ARBA" id="ARBA00023310"/>
    </source>
</evidence>
<dbReference type="SUPFAM" id="SSF81333">
    <property type="entry name" value="F1F0 ATP synthase subunit C"/>
    <property type="match status" value="1"/>
</dbReference>
<comment type="function">
    <text evidence="14">Key component of the F(0) channel; it plays a direct role in translocation across the membrane. A homomeric c-ring of between 10-14 subunits forms the central stalk rotor element with the F(1) delta and epsilon subunits.</text>
</comment>
<dbReference type="Pfam" id="PF00137">
    <property type="entry name" value="ATP-synt_C"/>
    <property type="match status" value="1"/>
</dbReference>
<dbReference type="HAMAP" id="MF_01396">
    <property type="entry name" value="ATP_synth_c_bact"/>
    <property type="match status" value="1"/>
</dbReference>
<proteinExistence type="inferred from homology"/>
<evidence type="ECO:0000313" key="17">
    <source>
        <dbReference type="Proteomes" id="UP000316199"/>
    </source>
</evidence>
<feature type="transmembrane region" description="Helical" evidence="14">
    <location>
        <begin position="50"/>
        <end position="73"/>
    </location>
</feature>
<dbReference type="InterPro" id="IPR020537">
    <property type="entry name" value="ATP_synth_F0_csu_DDCD_BS"/>
</dbReference>
<comment type="function">
    <text evidence="13 14">F(1)F(0) ATP synthase produces ATP from ADP in the presence of a proton or sodium gradient. F-type ATPases consist of two structural domains, F(1) containing the extramembraneous catalytic core and F(0) containing the membrane proton channel, linked together by a central stalk and a peripheral stalk. During catalysis, ATP synthesis in the catalytic domain of F(1) is coupled via a rotary mechanism of the central stalk subunits to proton translocation.</text>
</comment>
<dbReference type="GO" id="GO:0046933">
    <property type="term" value="F:proton-transporting ATP synthase activity, rotational mechanism"/>
    <property type="evidence" value="ECO:0007669"/>
    <property type="project" value="UniProtKB-UniRule"/>
</dbReference>
<feature type="site" description="Reversibly protonated during proton transport" evidence="14">
    <location>
        <position position="58"/>
    </location>
</feature>
<reference evidence="16 17" key="1">
    <citation type="submission" date="2019-02" db="EMBL/GenBank/DDBJ databases">
        <title>Prokaryotic population dynamics and viral predation in marine succession experiment using metagenomics: the confinement effect.</title>
        <authorList>
            <person name="Haro-Moreno J.M."/>
            <person name="Rodriguez-Valera F."/>
            <person name="Lopez-Perez M."/>
        </authorList>
    </citation>
    <scope>NUCLEOTIDE SEQUENCE [LARGE SCALE GENOMIC DNA]</scope>
    <source>
        <strain evidence="16">MED-G157</strain>
    </source>
</reference>
<protein>
    <recommendedName>
        <fullName evidence="14">ATP synthase subunit c</fullName>
    </recommendedName>
    <alternativeName>
        <fullName evidence="14">ATP synthase F(0) sector subunit c</fullName>
    </alternativeName>
    <alternativeName>
        <fullName evidence="14">F-type ATPase subunit c</fullName>
        <shortName evidence="14">F-ATPase subunit c</shortName>
    </alternativeName>
    <alternativeName>
        <fullName evidence="14">Lipid-binding protein</fullName>
    </alternativeName>
</protein>
<dbReference type="Proteomes" id="UP000316199">
    <property type="component" value="Unassembled WGS sequence"/>
</dbReference>
<evidence type="ECO:0000256" key="1">
    <source>
        <dbReference type="ARBA" id="ARBA00004651"/>
    </source>
</evidence>
<keyword evidence="9 14" id="KW-0406">Ion transport</keyword>
<keyword evidence="5 14" id="KW-0138">CF(0)</keyword>
<keyword evidence="12 14" id="KW-0066">ATP synthesis</keyword>
<dbReference type="InterPro" id="IPR002379">
    <property type="entry name" value="ATPase_proteolipid_c-like_dom"/>
</dbReference>
<comment type="caution">
    <text evidence="16">The sequence shown here is derived from an EMBL/GenBank/DDBJ whole genome shotgun (WGS) entry which is preliminary data.</text>
</comment>
<dbReference type="InterPro" id="IPR000454">
    <property type="entry name" value="ATP_synth_F0_csu"/>
</dbReference>
<dbReference type="GO" id="GO:0045259">
    <property type="term" value="C:proton-transporting ATP synthase complex"/>
    <property type="evidence" value="ECO:0007669"/>
    <property type="project" value="UniProtKB-KW"/>
</dbReference>